<feature type="non-terminal residue" evidence="1">
    <location>
        <position position="393"/>
    </location>
</feature>
<evidence type="ECO:0008006" key="2">
    <source>
        <dbReference type="Google" id="ProtNLM"/>
    </source>
</evidence>
<dbReference type="EMBL" id="GECU01034449">
    <property type="protein sequence ID" value="JAS73257.1"/>
    <property type="molecule type" value="Transcribed_RNA"/>
</dbReference>
<organism evidence="1">
    <name type="scientific">Homalodisca liturata</name>
    <dbReference type="NCBI Taxonomy" id="320908"/>
    <lineage>
        <taxon>Eukaryota</taxon>
        <taxon>Metazoa</taxon>
        <taxon>Ecdysozoa</taxon>
        <taxon>Arthropoda</taxon>
        <taxon>Hexapoda</taxon>
        <taxon>Insecta</taxon>
        <taxon>Pterygota</taxon>
        <taxon>Neoptera</taxon>
        <taxon>Paraneoptera</taxon>
        <taxon>Hemiptera</taxon>
        <taxon>Auchenorrhyncha</taxon>
        <taxon>Membracoidea</taxon>
        <taxon>Cicadellidae</taxon>
        <taxon>Cicadellinae</taxon>
        <taxon>Proconiini</taxon>
        <taxon>Homalodisca</taxon>
    </lineage>
</organism>
<sequence>MVIFEGFTQNYDSLNCNFFNSPNELQNITFIHVNIRSIRRNFDSLLVELSQLNTKIDFIFLSEIWIQSEEVNFFKIPGYNVKAKCNDTYRAGGVLCFCNENVNVREVECTMTTADCLLLNVKLDNNYFNIFCIYRLHEFSEYNFINELETKLLNITNNTIFIGDANLDILKDLPCVHKYMNLMSNNGFISVINNPTRITLHSSTCVDHIFIRFKNINLFNSAIFDIGLTDHCPVGLKLKTTVIKNVKFESFNKWVYDLEKIKLEIELFDWKEILTSTDVNHCYNEFINILTNIVQRNKIEIYISNRLCKAKLVSPWINVSILSRMKKRNKLYKIYKRRPYDNNFKKYFDRYVSHLKSDIEKTKNNFYARLIGSCGGDTSQQWRVVNKLTGAIG</sequence>
<evidence type="ECO:0000313" key="1">
    <source>
        <dbReference type="EMBL" id="JAS73257.1"/>
    </source>
</evidence>
<reference evidence="1" key="1">
    <citation type="submission" date="2015-11" db="EMBL/GenBank/DDBJ databases">
        <title>De novo transcriptome assembly of four potential Pierce s Disease insect vectors from Arizona vineyards.</title>
        <authorList>
            <person name="Tassone E.E."/>
        </authorList>
    </citation>
    <scope>NUCLEOTIDE SEQUENCE</scope>
</reference>
<dbReference type="Gene3D" id="3.60.10.10">
    <property type="entry name" value="Endonuclease/exonuclease/phosphatase"/>
    <property type="match status" value="1"/>
</dbReference>
<protein>
    <recommendedName>
        <fullName evidence="2">Endonuclease/exonuclease/phosphatase domain-containing protein</fullName>
    </recommendedName>
</protein>
<dbReference type="PANTHER" id="PTHR33776:SF4">
    <property type="entry name" value="ENDONUCLEASE_EXONUCLEASE_PHOSPHATASE DOMAIN-CONTAINING PROTEIN"/>
    <property type="match status" value="1"/>
</dbReference>
<gene>
    <name evidence="1" type="ORF">g.9588</name>
</gene>
<dbReference type="SUPFAM" id="SSF56219">
    <property type="entry name" value="DNase I-like"/>
    <property type="match status" value="1"/>
</dbReference>
<proteinExistence type="predicted"/>
<name>A0A1B6HEU8_9HEMI</name>
<dbReference type="InterPro" id="IPR036691">
    <property type="entry name" value="Endo/exonu/phosph_ase_sf"/>
</dbReference>
<accession>A0A1B6HEU8</accession>
<dbReference type="PANTHER" id="PTHR33776">
    <property type="entry name" value="ENDO/EXONUCLEASE/PHOSPHATASE DOMAIN-CONTAINING PROTEIN"/>
    <property type="match status" value="1"/>
</dbReference>
<dbReference type="AlphaFoldDB" id="A0A1B6HEU8"/>